<keyword evidence="7" id="KW-0325">Glycoprotein</keyword>
<comment type="similarity">
    <text evidence="1">Belongs to the COBRA family.</text>
</comment>
<dbReference type="SUPFAM" id="SSF54534">
    <property type="entry name" value="FKBP-like"/>
    <property type="match status" value="1"/>
</dbReference>
<dbReference type="Pfam" id="PF00254">
    <property type="entry name" value="FKBP_C"/>
    <property type="match status" value="1"/>
</dbReference>
<keyword evidence="4 9" id="KW-0547">Nucleotide-binding</keyword>
<accession>A0ABQ7N3Q7</accession>
<dbReference type="CDD" id="cd00983">
    <property type="entry name" value="RecA"/>
    <property type="match status" value="1"/>
</dbReference>
<sequence length="680" mass="75261">MILTMKLLHPLSSFTTLPPKTRQSKLYLVGQSEKGNVLKGLDLGVEGMRVGENERLYINSKRLVIVPPELAYGKKGVQEIPPNATIEETKLCFLVDPVFYQDANVDIRWDMMNETDGSYSANITISNYVMDHHLEQPWGLAFKWVQRESLLSTLGYEGTPHGFISFGEGEADTYCLNNVTFMDSPRQTDRNCIGGTVIIPRLEKAHLAKSSSSFQVSVSHSNRGYRGQLPSDVTLMTTRGFEYESECDSMEQDDVHSLHSQSYQPSLKSLRQGGVAASVGTHAAGRKNRDMGRLSLTSSIQRFRFFSYLSQHNVRRGVLACSSYGSHYLSSLAEASDFELDESPEDDTNITEKDTNLRSALSQLSVSGIFDQDSKLWLQRFSRTRRVSVISTGSLNLDLALGVGGLPKGRMVEVYGKEASGKTTLALHIIKEAQKLGGYCAYLDVENAMDPALAESIGVNTEELLISRPDSAENMLSIVDVLTKCGSVDVIVVDSVAALVPQCEVGVPLGESYRDRQSVIMTQALRKIHYSVANSRTLIVFLNQVRSHAKANMRFPHSEEVTCGGNALRFQAAIRLKMIRTGLIKTDNEVSGLNVCVEVVKNKLTPGKKKSELGIHFGRGFYVEREVLELACEHGVIAREGNSHLIEGEVVDGKDAAEKYLLENKEVLDTVISILRKQLF</sequence>
<reference evidence="13 14" key="1">
    <citation type="submission" date="2021-03" db="EMBL/GenBank/DDBJ databases">
        <authorList>
            <person name="King G.J."/>
            <person name="Bancroft I."/>
            <person name="Baten A."/>
            <person name="Bloomfield J."/>
            <person name="Borpatragohain P."/>
            <person name="He Z."/>
            <person name="Irish N."/>
            <person name="Irwin J."/>
            <person name="Liu K."/>
            <person name="Mauleon R.P."/>
            <person name="Moore J."/>
            <person name="Morris R."/>
            <person name="Ostergaard L."/>
            <person name="Wang B."/>
            <person name="Wells R."/>
        </authorList>
    </citation>
    <scope>NUCLEOTIDE SEQUENCE [LARGE SCALE GENOMIC DNA]</scope>
    <source>
        <strain evidence="13">R-o-18</strain>
        <tissue evidence="13">Leaf</tissue>
    </source>
</reference>
<dbReference type="InterPro" id="IPR013765">
    <property type="entry name" value="DNA_recomb/repair_RecA"/>
</dbReference>
<dbReference type="Pfam" id="PF00154">
    <property type="entry name" value="RecA_N"/>
    <property type="match status" value="1"/>
</dbReference>
<dbReference type="InterPro" id="IPR006918">
    <property type="entry name" value="COBRA_pln"/>
</dbReference>
<evidence type="ECO:0000256" key="6">
    <source>
        <dbReference type="ARBA" id="ARBA00023172"/>
    </source>
</evidence>
<dbReference type="PROSITE" id="PS50163">
    <property type="entry name" value="RECA_3"/>
    <property type="match status" value="1"/>
</dbReference>
<dbReference type="Proteomes" id="UP000823674">
    <property type="component" value="Chromosome A03"/>
</dbReference>
<feature type="domain" description="PPIase FKBP-type" evidence="10">
    <location>
        <begin position="1"/>
        <end position="86"/>
    </location>
</feature>
<evidence type="ECO:0000256" key="1">
    <source>
        <dbReference type="ARBA" id="ARBA00005507"/>
    </source>
</evidence>
<evidence type="ECO:0000259" key="12">
    <source>
        <dbReference type="PROSITE" id="PS50163"/>
    </source>
</evidence>
<evidence type="ECO:0000256" key="9">
    <source>
        <dbReference type="RuleBase" id="RU003422"/>
    </source>
</evidence>
<feature type="domain" description="RecA family profile 1" evidence="11">
    <location>
        <begin position="386"/>
        <end position="545"/>
    </location>
</feature>
<keyword evidence="8" id="KW-0697">Rotamase</keyword>
<evidence type="ECO:0000256" key="5">
    <source>
        <dbReference type="ARBA" id="ARBA00022840"/>
    </source>
</evidence>
<evidence type="ECO:0000256" key="4">
    <source>
        <dbReference type="ARBA" id="ARBA00022741"/>
    </source>
</evidence>
<dbReference type="PRINTS" id="PR00142">
    <property type="entry name" value="RECA"/>
</dbReference>
<evidence type="ECO:0000313" key="13">
    <source>
        <dbReference type="EMBL" id="KAG5405548.1"/>
    </source>
</evidence>
<dbReference type="EMBL" id="JADBGQ010000003">
    <property type="protein sequence ID" value="KAG5405548.1"/>
    <property type="molecule type" value="Genomic_DNA"/>
</dbReference>
<dbReference type="InterPro" id="IPR046357">
    <property type="entry name" value="PPIase_dom_sf"/>
</dbReference>
<dbReference type="EC" id="5.2.1.8" evidence="8"/>
<evidence type="ECO:0000313" key="14">
    <source>
        <dbReference type="Proteomes" id="UP000823674"/>
    </source>
</evidence>
<keyword evidence="14" id="KW-1185">Reference proteome</keyword>
<dbReference type="PROSITE" id="PS50162">
    <property type="entry name" value="RECA_2"/>
    <property type="match status" value="1"/>
</dbReference>
<dbReference type="InterPro" id="IPR020588">
    <property type="entry name" value="RecA_ATP-bd"/>
</dbReference>
<keyword evidence="5 9" id="KW-0067">ATP-binding</keyword>
<evidence type="ECO:0000256" key="3">
    <source>
        <dbReference type="ARBA" id="ARBA00022729"/>
    </source>
</evidence>
<dbReference type="InterPro" id="IPR049428">
    <property type="entry name" value="RecA-like_N"/>
</dbReference>
<dbReference type="Pfam" id="PF04833">
    <property type="entry name" value="COBRA"/>
    <property type="match status" value="1"/>
</dbReference>
<comment type="caution">
    <text evidence="13">The sequence shown here is derived from an EMBL/GenBank/DDBJ whole genome shotgun (WGS) entry which is preliminary data.</text>
</comment>
<dbReference type="InterPro" id="IPR020587">
    <property type="entry name" value="RecA_monomer-monomer_interface"/>
</dbReference>
<dbReference type="Gene3D" id="3.10.50.40">
    <property type="match status" value="1"/>
</dbReference>
<dbReference type="SUPFAM" id="SSF52540">
    <property type="entry name" value="P-loop containing nucleoside triphosphate hydrolases"/>
    <property type="match status" value="1"/>
</dbReference>
<dbReference type="Gene3D" id="3.40.50.300">
    <property type="entry name" value="P-loop containing nucleotide triphosphate hydrolases"/>
    <property type="match status" value="1"/>
</dbReference>
<dbReference type="PANTHER" id="PTHR45900">
    <property type="entry name" value="RECA"/>
    <property type="match status" value="1"/>
</dbReference>
<dbReference type="PROSITE" id="PS50059">
    <property type="entry name" value="FKBP_PPIASE"/>
    <property type="match status" value="1"/>
</dbReference>
<evidence type="ECO:0000256" key="2">
    <source>
        <dbReference type="ARBA" id="ARBA00009391"/>
    </source>
</evidence>
<keyword evidence="3" id="KW-0732">Signal</keyword>
<dbReference type="InterPro" id="IPR027417">
    <property type="entry name" value="P-loop_NTPase"/>
</dbReference>
<evidence type="ECO:0000256" key="8">
    <source>
        <dbReference type="PROSITE-ProRule" id="PRU00277"/>
    </source>
</evidence>
<comment type="catalytic activity">
    <reaction evidence="8">
        <text>[protein]-peptidylproline (omega=180) = [protein]-peptidylproline (omega=0)</text>
        <dbReference type="Rhea" id="RHEA:16237"/>
        <dbReference type="Rhea" id="RHEA-COMP:10747"/>
        <dbReference type="Rhea" id="RHEA-COMP:10748"/>
        <dbReference type="ChEBI" id="CHEBI:83833"/>
        <dbReference type="ChEBI" id="CHEBI:83834"/>
        <dbReference type="EC" id="5.2.1.8"/>
    </reaction>
</comment>
<organism evidence="13 14">
    <name type="scientific">Brassica rapa subsp. trilocularis</name>
    <dbReference type="NCBI Taxonomy" id="1813537"/>
    <lineage>
        <taxon>Eukaryota</taxon>
        <taxon>Viridiplantae</taxon>
        <taxon>Streptophyta</taxon>
        <taxon>Embryophyta</taxon>
        <taxon>Tracheophyta</taxon>
        <taxon>Spermatophyta</taxon>
        <taxon>Magnoliopsida</taxon>
        <taxon>eudicotyledons</taxon>
        <taxon>Gunneridae</taxon>
        <taxon>Pentapetalae</taxon>
        <taxon>rosids</taxon>
        <taxon>malvids</taxon>
        <taxon>Brassicales</taxon>
        <taxon>Brassicaceae</taxon>
        <taxon>Brassiceae</taxon>
        <taxon>Brassica</taxon>
    </lineage>
</organism>
<comment type="similarity">
    <text evidence="2 9">Belongs to the RecA family.</text>
</comment>
<keyword evidence="6" id="KW-0233">DNA recombination</keyword>
<gene>
    <name evidence="13" type="primary">A03p037830.1_BraROA</name>
    <name evidence="13" type="ORF">IGI04_011667</name>
</gene>
<proteinExistence type="inferred from homology"/>
<protein>
    <recommendedName>
        <fullName evidence="8">peptidylprolyl isomerase</fullName>
        <ecNumber evidence="8">5.2.1.8</ecNumber>
    </recommendedName>
</protein>
<feature type="domain" description="RecA family profile 2" evidence="12">
    <location>
        <begin position="552"/>
        <end position="626"/>
    </location>
</feature>
<evidence type="ECO:0000259" key="11">
    <source>
        <dbReference type="PROSITE" id="PS50162"/>
    </source>
</evidence>
<keyword evidence="8" id="KW-0413">Isomerase</keyword>
<name>A0ABQ7N3Q7_BRACM</name>
<dbReference type="PANTHER" id="PTHR45900:SF4">
    <property type="entry name" value="DNA REPAIR PROTEIN RECA HOMOLOG 2, MITOCHONDRIAL"/>
    <property type="match status" value="1"/>
</dbReference>
<evidence type="ECO:0000259" key="10">
    <source>
        <dbReference type="PROSITE" id="PS50059"/>
    </source>
</evidence>
<dbReference type="InterPro" id="IPR001179">
    <property type="entry name" value="PPIase_FKBP_dom"/>
</dbReference>
<evidence type="ECO:0000256" key="7">
    <source>
        <dbReference type="ARBA" id="ARBA00023180"/>
    </source>
</evidence>